<evidence type="ECO:0000313" key="4">
    <source>
        <dbReference type="RefSeq" id="XP_035666250.1"/>
    </source>
</evidence>
<dbReference type="Proteomes" id="UP000001554">
    <property type="component" value="Chromosome 2"/>
</dbReference>
<dbReference type="PANTHER" id="PTHR38580">
    <property type="entry name" value="COILED-COIL DOMAIN-CONTAINING PROTEIN 192"/>
    <property type="match status" value="1"/>
</dbReference>
<dbReference type="AlphaFoldDB" id="A0A9J7HV24"/>
<reference evidence="4" key="3">
    <citation type="submission" date="2025-08" db="UniProtKB">
        <authorList>
            <consortium name="RefSeq"/>
        </authorList>
    </citation>
    <scope>IDENTIFICATION</scope>
</reference>
<feature type="compositionally biased region" description="Polar residues" evidence="2">
    <location>
        <begin position="389"/>
        <end position="406"/>
    </location>
</feature>
<feature type="compositionally biased region" description="Basic residues" evidence="2">
    <location>
        <begin position="426"/>
        <end position="442"/>
    </location>
</feature>
<evidence type="ECO:0000256" key="1">
    <source>
        <dbReference type="SAM" id="Coils"/>
    </source>
</evidence>
<evidence type="ECO:0000256" key="2">
    <source>
        <dbReference type="SAM" id="MobiDB-lite"/>
    </source>
</evidence>
<feature type="coiled-coil region" evidence="1">
    <location>
        <begin position="50"/>
        <end position="170"/>
    </location>
</feature>
<feature type="region of interest" description="Disordered" evidence="2">
    <location>
        <begin position="262"/>
        <end position="287"/>
    </location>
</feature>
<dbReference type="RefSeq" id="XP_035666250.1">
    <property type="nucleotide sequence ID" value="XM_035810357.1"/>
</dbReference>
<dbReference type="InterPro" id="IPR038817">
    <property type="entry name" value="CCDC192"/>
</dbReference>
<dbReference type="KEGG" id="bfo:118409373"/>
<dbReference type="Gene3D" id="1.10.287.1490">
    <property type="match status" value="1"/>
</dbReference>
<evidence type="ECO:0000313" key="3">
    <source>
        <dbReference type="Proteomes" id="UP000001554"/>
    </source>
</evidence>
<keyword evidence="1" id="KW-0175">Coiled coil</keyword>
<feature type="compositionally biased region" description="Polar residues" evidence="2">
    <location>
        <begin position="458"/>
        <end position="467"/>
    </location>
</feature>
<feature type="compositionally biased region" description="Basic and acidic residues" evidence="2">
    <location>
        <begin position="269"/>
        <end position="287"/>
    </location>
</feature>
<accession>A0A9J7HV24</accession>
<gene>
    <name evidence="4" type="primary">LOC118409373</name>
</gene>
<keyword evidence="3" id="KW-1185">Reference proteome</keyword>
<feature type="region of interest" description="Disordered" evidence="2">
    <location>
        <begin position="327"/>
        <end position="505"/>
    </location>
</feature>
<sequence length="505" mass="56731">MGNGASSDVREIHIEQSVLKDMDFDNNNRKSGSLPSRLVARLGSAGQARLRHLEDDLATERETLAMMEARALEAEERVKTLQTQMAEVEGANMELLDKVASLEQQVEMTAAEQDSKPEQDFSKTLRAKDLYIQKLEKETSAVTQEISKMREKYKKKMKSVMTQLAEAKQESALTVYSLKDEVTKLGDENSKLIAQLDKCNFLKDYNSPDTPTEGSTSEYDGGRTNLILELSAQVSAQADKISELEAKLAEKDRVIRELQKLNSSKGRVHSAEASKRLLKPSPRDDGKLDVQKEIESNWRTSFSRVETQTFEEDENYEELQKIMREMKAINRKDKRKDKSGKEGSVTISVEADKAEKCTRKHEKTACSNNKTFNLPKEHSFDSLVEDSSETATHAPSARFSSATSRDSGIADFHRGPSIEEEEKDRRPKKGSHQSTHRKKSHSRSNSQASLRESDKESSINSTQQKVSSARRKHRSRKEILSTKELCVTPVVPDPSLGPVAVSQAH</sequence>
<protein>
    <submittedName>
        <fullName evidence="4">Myosin-11-like</fullName>
    </submittedName>
</protein>
<dbReference type="PANTHER" id="PTHR38580:SF1">
    <property type="entry name" value="COILED-COIL DOMAIN-CONTAINING PROTEIN 192"/>
    <property type="match status" value="1"/>
</dbReference>
<reference evidence="3" key="2">
    <citation type="journal article" date="2020" name="Nat. Ecol. Evol.">
        <title>Deeply conserved synteny resolves early events in vertebrate evolution.</title>
        <authorList>
            <person name="Simakov O."/>
            <person name="Marletaz F."/>
            <person name="Yue J.X."/>
            <person name="O'Connell B."/>
            <person name="Jenkins J."/>
            <person name="Brandt A."/>
            <person name="Calef R."/>
            <person name="Tung C.H."/>
            <person name="Huang T.K."/>
            <person name="Schmutz J."/>
            <person name="Satoh N."/>
            <person name="Yu J.K."/>
            <person name="Putnam N.H."/>
            <person name="Green R.E."/>
            <person name="Rokhsar D.S."/>
        </authorList>
    </citation>
    <scope>NUCLEOTIDE SEQUENCE [LARGE SCALE GENOMIC DNA]</scope>
    <source>
        <strain evidence="3">S238N-H82</strain>
    </source>
</reference>
<reference evidence="4" key="1">
    <citation type="journal article" date="2016" name="Genome Biol. Evol.">
        <title>Conserved non-coding elements in the most distant genera of cephalochordates: the Goldilocks principle.</title>
        <authorList>
            <person name="Yue J.X."/>
            <person name="Kozmikova I."/>
            <person name="Ono H."/>
            <person name="Nossa C.W."/>
            <person name="Kozmik Z."/>
            <person name="Putnam N.H."/>
            <person name="Yu J.K."/>
            <person name="Holland L.Z."/>
        </authorList>
    </citation>
    <scope>NUCLEOTIDE SEQUENCE</scope>
</reference>
<dbReference type="GeneID" id="118409373"/>
<name>A0A9J7HV24_BRAFL</name>
<organism evidence="3 4">
    <name type="scientific">Branchiostoma floridae</name>
    <name type="common">Florida lancelet</name>
    <name type="synonym">Amphioxus</name>
    <dbReference type="NCBI Taxonomy" id="7739"/>
    <lineage>
        <taxon>Eukaryota</taxon>
        <taxon>Metazoa</taxon>
        <taxon>Chordata</taxon>
        <taxon>Cephalochordata</taxon>
        <taxon>Leptocardii</taxon>
        <taxon>Amphioxiformes</taxon>
        <taxon>Branchiostomatidae</taxon>
        <taxon>Branchiostoma</taxon>
    </lineage>
</organism>
<dbReference type="OMA" id="KEIESNW"/>
<dbReference type="OrthoDB" id="6111632at2759"/>
<proteinExistence type="predicted"/>